<dbReference type="EMBL" id="JACYTR010000006">
    <property type="protein sequence ID" value="MBD8525043.1"/>
    <property type="molecule type" value="Genomic_DNA"/>
</dbReference>
<evidence type="ECO:0000256" key="2">
    <source>
        <dbReference type="ARBA" id="ARBA00023125"/>
    </source>
</evidence>
<sequence>MIKLIDILFAIGAAQALFFSLLLVFVAQRNRAANRWLSGFIGLWSLVLIDQFLYSTAFYRHTPYLVGWVWPVSAALTPCLYLYACSLMQIPQRRVVWHGVPVLAYFVLLVEFLALPGEQKLRLIYQPSSPGNSIWQIRWMSHVVLLQVLVYLPLIFLHLHRHQQRIREQFSAIDHLDLLWLRRVLFAFLTIFLVSLVGTFKAEWLQPSQLLMNALLVLTIFALGLLGARQTPIAPADAALAPQPPSPSAQAAPSAYRSSRFLPQLELSLRDHLLTLMAEHKPHHKSDLTLGELAKLADMSTHDLSQLLNCGLQTKFYDFVNQHRVDDAIDLLKAGTHLSMTDLAVEVGFNSRTTFYSAFKKRTGQTPNGFRKGLSQVAN</sequence>
<gene>
    <name evidence="6" type="ORF">IFO71_04740</name>
</gene>
<dbReference type="SUPFAM" id="SSF46689">
    <property type="entry name" value="Homeodomain-like"/>
    <property type="match status" value="1"/>
</dbReference>
<dbReference type="InterPro" id="IPR018062">
    <property type="entry name" value="HTH_AraC-typ_CS"/>
</dbReference>
<feature type="transmembrane region" description="Helical" evidence="4">
    <location>
        <begin position="210"/>
        <end position="228"/>
    </location>
</feature>
<evidence type="ECO:0000313" key="7">
    <source>
        <dbReference type="Proteomes" id="UP000613768"/>
    </source>
</evidence>
<keyword evidence="4" id="KW-0472">Membrane</keyword>
<dbReference type="InterPro" id="IPR009057">
    <property type="entry name" value="Homeodomain-like_sf"/>
</dbReference>
<feature type="transmembrane region" description="Helical" evidence="4">
    <location>
        <begin position="39"/>
        <end position="59"/>
    </location>
</feature>
<dbReference type="GO" id="GO:0043565">
    <property type="term" value="F:sequence-specific DNA binding"/>
    <property type="evidence" value="ECO:0007669"/>
    <property type="project" value="InterPro"/>
</dbReference>
<keyword evidence="7" id="KW-1185">Reference proteome</keyword>
<organism evidence="6 7">
    <name type="scientific">Pseudomarimonas arenosa</name>
    <dbReference type="NCBI Taxonomy" id="2774145"/>
    <lineage>
        <taxon>Bacteria</taxon>
        <taxon>Pseudomonadati</taxon>
        <taxon>Pseudomonadota</taxon>
        <taxon>Gammaproteobacteria</taxon>
        <taxon>Lysobacterales</taxon>
        <taxon>Lysobacteraceae</taxon>
        <taxon>Pseudomarimonas</taxon>
    </lineage>
</organism>
<feature type="domain" description="HTH araC/xylS-type" evidence="5">
    <location>
        <begin position="271"/>
        <end position="373"/>
    </location>
</feature>
<dbReference type="PROSITE" id="PS00041">
    <property type="entry name" value="HTH_ARAC_FAMILY_1"/>
    <property type="match status" value="1"/>
</dbReference>
<dbReference type="Gene3D" id="1.10.10.60">
    <property type="entry name" value="Homeodomain-like"/>
    <property type="match status" value="1"/>
</dbReference>
<comment type="caution">
    <text evidence="6">The sequence shown here is derived from an EMBL/GenBank/DDBJ whole genome shotgun (WGS) entry which is preliminary data.</text>
</comment>
<feature type="transmembrane region" description="Helical" evidence="4">
    <location>
        <begin position="180"/>
        <end position="198"/>
    </location>
</feature>
<keyword evidence="2" id="KW-0238">DNA-binding</keyword>
<accession>A0AAW3ZG46</accession>
<evidence type="ECO:0000259" key="5">
    <source>
        <dbReference type="PROSITE" id="PS01124"/>
    </source>
</evidence>
<keyword evidence="3" id="KW-0804">Transcription</keyword>
<keyword evidence="4" id="KW-0812">Transmembrane</keyword>
<feature type="transmembrane region" description="Helical" evidence="4">
    <location>
        <begin position="137"/>
        <end position="159"/>
    </location>
</feature>
<dbReference type="Proteomes" id="UP000613768">
    <property type="component" value="Unassembled WGS sequence"/>
</dbReference>
<dbReference type="Pfam" id="PF12833">
    <property type="entry name" value="HTH_18"/>
    <property type="match status" value="1"/>
</dbReference>
<dbReference type="InterPro" id="IPR018060">
    <property type="entry name" value="HTH_AraC"/>
</dbReference>
<evidence type="ECO:0000256" key="4">
    <source>
        <dbReference type="SAM" id="Phobius"/>
    </source>
</evidence>
<evidence type="ECO:0000313" key="6">
    <source>
        <dbReference type="EMBL" id="MBD8525043.1"/>
    </source>
</evidence>
<dbReference type="RefSeq" id="WP_192028390.1">
    <property type="nucleotide sequence ID" value="NZ_JACYTR010000006.1"/>
</dbReference>
<evidence type="ECO:0000256" key="3">
    <source>
        <dbReference type="ARBA" id="ARBA00023163"/>
    </source>
</evidence>
<feature type="transmembrane region" description="Helical" evidence="4">
    <location>
        <begin position="65"/>
        <end position="83"/>
    </location>
</feature>
<proteinExistence type="predicted"/>
<evidence type="ECO:0000256" key="1">
    <source>
        <dbReference type="ARBA" id="ARBA00023015"/>
    </source>
</evidence>
<keyword evidence="1" id="KW-0805">Transcription regulation</keyword>
<dbReference type="AlphaFoldDB" id="A0AAW3ZG46"/>
<dbReference type="PANTHER" id="PTHR43280">
    <property type="entry name" value="ARAC-FAMILY TRANSCRIPTIONAL REGULATOR"/>
    <property type="match status" value="1"/>
</dbReference>
<protein>
    <submittedName>
        <fullName evidence="6">AraC family transcriptional regulator</fullName>
    </submittedName>
</protein>
<dbReference type="GO" id="GO:0003700">
    <property type="term" value="F:DNA-binding transcription factor activity"/>
    <property type="evidence" value="ECO:0007669"/>
    <property type="project" value="InterPro"/>
</dbReference>
<dbReference type="SMART" id="SM00342">
    <property type="entry name" value="HTH_ARAC"/>
    <property type="match status" value="1"/>
</dbReference>
<dbReference type="PANTHER" id="PTHR43280:SF29">
    <property type="entry name" value="ARAC-FAMILY TRANSCRIPTIONAL REGULATOR"/>
    <property type="match status" value="1"/>
</dbReference>
<dbReference type="InterPro" id="IPR020449">
    <property type="entry name" value="Tscrpt_reg_AraC-type_HTH"/>
</dbReference>
<feature type="transmembrane region" description="Helical" evidence="4">
    <location>
        <begin position="6"/>
        <end position="27"/>
    </location>
</feature>
<dbReference type="PROSITE" id="PS01124">
    <property type="entry name" value="HTH_ARAC_FAMILY_2"/>
    <property type="match status" value="1"/>
</dbReference>
<keyword evidence="4" id="KW-1133">Transmembrane helix</keyword>
<dbReference type="PRINTS" id="PR00032">
    <property type="entry name" value="HTHARAC"/>
</dbReference>
<name>A0AAW3ZG46_9GAMM</name>
<feature type="transmembrane region" description="Helical" evidence="4">
    <location>
        <begin position="95"/>
        <end position="117"/>
    </location>
</feature>
<reference evidence="6 7" key="1">
    <citation type="submission" date="2020-09" db="EMBL/GenBank/DDBJ databases">
        <title>Pseudoxanthomonas sp. CAU 1598 isolated from sand of Yaerae Beach.</title>
        <authorList>
            <person name="Kim W."/>
        </authorList>
    </citation>
    <scope>NUCLEOTIDE SEQUENCE [LARGE SCALE GENOMIC DNA]</scope>
    <source>
        <strain evidence="6 7">CAU 1598</strain>
    </source>
</reference>